<dbReference type="SUPFAM" id="SSF51658">
    <property type="entry name" value="Xylose isomerase-like"/>
    <property type="match status" value="1"/>
</dbReference>
<reference evidence="2" key="1">
    <citation type="submission" date="2020-10" db="EMBL/GenBank/DDBJ databases">
        <authorList>
            <person name="Gilroy R."/>
        </authorList>
    </citation>
    <scope>NUCLEOTIDE SEQUENCE</scope>
    <source>
        <strain evidence="2">ChiSjej6B24-2974</strain>
    </source>
</reference>
<accession>A0A9D0ZMZ6</accession>
<evidence type="ECO:0000259" key="1">
    <source>
        <dbReference type="Pfam" id="PF01261"/>
    </source>
</evidence>
<dbReference type="InterPro" id="IPR036237">
    <property type="entry name" value="Xyl_isomerase-like_sf"/>
</dbReference>
<sequence length="341" mass="39215">MKTGLFSSARRDLSLEGFLDYAGELGVQMVELGCGEEAGTNMCNPRQLLTDDAAYSSFQEALKRNNLEVSALSCHGNPISPNKEQAVKSDKLMRDAVLLAEKMGLKTIVCFSGCPGGDEHSKYINWVTVSWPMDYPLVYKWQWEEVLVPYWKDFTAFAAEHGIEHIALELHPGQMCYNPETVKRLRADVGSDLIGVNLDFSHLLWQRMDPILVIRELKGMIYHMHAKDIGFDKQRVKETGLICRTYYNRPTERSWNFRIIGYGHDLGWWRDVFAELRRVGYEYVASIEFECELTSADYGCRMALKNLKDCILSDDVDSPLAWRNHVDRMQKMRDEIYNIGK</sequence>
<dbReference type="GO" id="GO:0016853">
    <property type="term" value="F:isomerase activity"/>
    <property type="evidence" value="ECO:0007669"/>
    <property type="project" value="UniProtKB-KW"/>
</dbReference>
<comment type="caution">
    <text evidence="2">The sequence shown here is derived from an EMBL/GenBank/DDBJ whole genome shotgun (WGS) entry which is preliminary data.</text>
</comment>
<dbReference type="PANTHER" id="PTHR12110">
    <property type="entry name" value="HYDROXYPYRUVATE ISOMERASE"/>
    <property type="match status" value="1"/>
</dbReference>
<feature type="domain" description="Xylose isomerase-like TIM barrel" evidence="1">
    <location>
        <begin position="20"/>
        <end position="293"/>
    </location>
</feature>
<keyword evidence="2" id="KW-0413">Isomerase</keyword>
<dbReference type="InterPro" id="IPR013022">
    <property type="entry name" value="Xyl_isomerase-like_TIM-brl"/>
</dbReference>
<name>A0A9D0ZMZ6_9FIRM</name>
<dbReference type="PANTHER" id="PTHR12110:SF21">
    <property type="entry name" value="XYLOSE ISOMERASE-LIKE TIM BARREL DOMAIN-CONTAINING PROTEIN"/>
    <property type="match status" value="1"/>
</dbReference>
<protein>
    <submittedName>
        <fullName evidence="2">Sugar phosphate isomerase/epimerase</fullName>
    </submittedName>
</protein>
<proteinExistence type="predicted"/>
<dbReference type="InterPro" id="IPR050312">
    <property type="entry name" value="IolE/XylAMocC-like"/>
</dbReference>
<dbReference type="Proteomes" id="UP000824260">
    <property type="component" value="Unassembled WGS sequence"/>
</dbReference>
<evidence type="ECO:0000313" key="3">
    <source>
        <dbReference type="Proteomes" id="UP000824260"/>
    </source>
</evidence>
<organism evidence="2 3">
    <name type="scientific">Candidatus Pullichristensenella stercorigallinarum</name>
    <dbReference type="NCBI Taxonomy" id="2840909"/>
    <lineage>
        <taxon>Bacteria</taxon>
        <taxon>Bacillati</taxon>
        <taxon>Bacillota</taxon>
        <taxon>Clostridia</taxon>
        <taxon>Candidatus Pullichristensenella</taxon>
    </lineage>
</organism>
<reference evidence="2" key="2">
    <citation type="journal article" date="2021" name="PeerJ">
        <title>Extensive microbial diversity within the chicken gut microbiome revealed by metagenomics and culture.</title>
        <authorList>
            <person name="Gilroy R."/>
            <person name="Ravi A."/>
            <person name="Getino M."/>
            <person name="Pursley I."/>
            <person name="Horton D.L."/>
            <person name="Alikhan N.F."/>
            <person name="Baker D."/>
            <person name="Gharbi K."/>
            <person name="Hall N."/>
            <person name="Watson M."/>
            <person name="Adriaenssens E.M."/>
            <person name="Foster-Nyarko E."/>
            <person name="Jarju S."/>
            <person name="Secka A."/>
            <person name="Antonio M."/>
            <person name="Oren A."/>
            <person name="Chaudhuri R.R."/>
            <person name="La Ragione R."/>
            <person name="Hildebrand F."/>
            <person name="Pallen M.J."/>
        </authorList>
    </citation>
    <scope>NUCLEOTIDE SEQUENCE</scope>
    <source>
        <strain evidence="2">ChiSjej6B24-2974</strain>
    </source>
</reference>
<dbReference type="Gene3D" id="3.20.20.150">
    <property type="entry name" value="Divalent-metal-dependent TIM barrel enzymes"/>
    <property type="match status" value="1"/>
</dbReference>
<dbReference type="AlphaFoldDB" id="A0A9D0ZMZ6"/>
<evidence type="ECO:0000313" key="2">
    <source>
        <dbReference type="EMBL" id="HIQ82426.1"/>
    </source>
</evidence>
<dbReference type="Pfam" id="PF01261">
    <property type="entry name" value="AP_endonuc_2"/>
    <property type="match status" value="1"/>
</dbReference>
<gene>
    <name evidence="2" type="ORF">IAA52_04930</name>
</gene>
<dbReference type="EMBL" id="DVFZ01000049">
    <property type="protein sequence ID" value="HIQ82426.1"/>
    <property type="molecule type" value="Genomic_DNA"/>
</dbReference>